<dbReference type="AlphaFoldDB" id="A0A5B7K762"/>
<accession>A0A5B7K762</accession>
<organism evidence="1 2">
    <name type="scientific">Portunus trituberculatus</name>
    <name type="common">Swimming crab</name>
    <name type="synonym">Neptunus trituberculatus</name>
    <dbReference type="NCBI Taxonomy" id="210409"/>
    <lineage>
        <taxon>Eukaryota</taxon>
        <taxon>Metazoa</taxon>
        <taxon>Ecdysozoa</taxon>
        <taxon>Arthropoda</taxon>
        <taxon>Crustacea</taxon>
        <taxon>Multicrustacea</taxon>
        <taxon>Malacostraca</taxon>
        <taxon>Eumalacostraca</taxon>
        <taxon>Eucarida</taxon>
        <taxon>Decapoda</taxon>
        <taxon>Pleocyemata</taxon>
        <taxon>Brachyura</taxon>
        <taxon>Eubrachyura</taxon>
        <taxon>Portunoidea</taxon>
        <taxon>Portunidae</taxon>
        <taxon>Portuninae</taxon>
        <taxon>Portunus</taxon>
    </lineage>
</organism>
<keyword evidence="2" id="KW-1185">Reference proteome</keyword>
<evidence type="ECO:0000313" key="2">
    <source>
        <dbReference type="Proteomes" id="UP000324222"/>
    </source>
</evidence>
<evidence type="ECO:0000313" key="1">
    <source>
        <dbReference type="EMBL" id="MPD02900.1"/>
    </source>
</evidence>
<name>A0A5B7K762_PORTR</name>
<proteinExistence type="predicted"/>
<dbReference type="Proteomes" id="UP000324222">
    <property type="component" value="Unassembled WGS sequence"/>
</dbReference>
<gene>
    <name evidence="1" type="ORF">E2C01_098509</name>
</gene>
<protein>
    <submittedName>
        <fullName evidence="1">Uncharacterized protein</fullName>
    </submittedName>
</protein>
<comment type="caution">
    <text evidence="1">The sequence shown here is derived from an EMBL/GenBank/DDBJ whole genome shotgun (WGS) entry which is preliminary data.</text>
</comment>
<sequence>MNLAPPGIRSHYRVREDPAWLYLSFRPQVRRPTEFKVDEGEVSVTAGSVLLFLSFLRPFSQGLPGLPEFTSPSTSKPRARLRWQRAHPLCAQCHTTTTTIATTATLTT</sequence>
<reference evidence="1 2" key="1">
    <citation type="submission" date="2019-05" db="EMBL/GenBank/DDBJ databases">
        <title>Another draft genome of Portunus trituberculatus and its Hox gene families provides insights of decapod evolution.</title>
        <authorList>
            <person name="Jeong J.-H."/>
            <person name="Song I."/>
            <person name="Kim S."/>
            <person name="Choi T."/>
            <person name="Kim D."/>
            <person name="Ryu S."/>
            <person name="Kim W."/>
        </authorList>
    </citation>
    <scope>NUCLEOTIDE SEQUENCE [LARGE SCALE GENOMIC DNA]</scope>
    <source>
        <tissue evidence="1">Muscle</tissue>
    </source>
</reference>
<dbReference type="EMBL" id="VSRR010133645">
    <property type="protein sequence ID" value="MPD02900.1"/>
    <property type="molecule type" value="Genomic_DNA"/>
</dbReference>